<evidence type="ECO:0000256" key="10">
    <source>
        <dbReference type="RuleBase" id="RU362123"/>
    </source>
</evidence>
<evidence type="ECO:0000256" key="4">
    <source>
        <dbReference type="ARBA" id="ARBA00022475"/>
    </source>
</evidence>
<evidence type="ECO:0000256" key="2">
    <source>
        <dbReference type="ARBA" id="ARBA00006555"/>
    </source>
</evidence>
<evidence type="ECO:0000256" key="1">
    <source>
        <dbReference type="ARBA" id="ARBA00004383"/>
    </source>
</evidence>
<dbReference type="GO" id="GO:0055085">
    <property type="term" value="P:transmembrane transport"/>
    <property type="evidence" value="ECO:0007669"/>
    <property type="project" value="InterPro"/>
</dbReference>
<evidence type="ECO:0000256" key="9">
    <source>
        <dbReference type="ARBA" id="ARBA00023136"/>
    </source>
</evidence>
<proteinExistence type="inferred from homology"/>
<keyword evidence="8 10" id="KW-1133">Transmembrane helix</keyword>
<evidence type="ECO:0000256" key="8">
    <source>
        <dbReference type="ARBA" id="ARBA00022989"/>
    </source>
</evidence>
<evidence type="ECO:0000313" key="13">
    <source>
        <dbReference type="EMBL" id="AUR51983.1"/>
    </source>
</evidence>
<evidence type="ECO:0000256" key="7">
    <source>
        <dbReference type="ARBA" id="ARBA00022927"/>
    </source>
</evidence>
<evidence type="ECO:0000259" key="12">
    <source>
        <dbReference type="PROSITE" id="PS52015"/>
    </source>
</evidence>
<keyword evidence="5 10" id="KW-0997">Cell inner membrane</keyword>
<evidence type="ECO:0000256" key="5">
    <source>
        <dbReference type="ARBA" id="ARBA00022519"/>
    </source>
</evidence>
<dbReference type="InterPro" id="IPR051045">
    <property type="entry name" value="TonB-dependent_transducer"/>
</dbReference>
<keyword evidence="10" id="KW-0735">Signal-anchor</keyword>
<dbReference type="EMBL" id="CP024847">
    <property type="protein sequence ID" value="AUR51983.1"/>
    <property type="molecule type" value="Genomic_DNA"/>
</dbReference>
<feature type="transmembrane region" description="Helical" evidence="10">
    <location>
        <begin position="20"/>
        <end position="37"/>
    </location>
</feature>
<dbReference type="NCBIfam" id="TIGR01352">
    <property type="entry name" value="tonB_Cterm"/>
    <property type="match status" value="1"/>
</dbReference>
<keyword evidence="9 10" id="KW-0472">Membrane</keyword>
<dbReference type="AlphaFoldDB" id="A0A2I7N680"/>
<comment type="similarity">
    <text evidence="2 10">Belongs to the TonB family.</text>
</comment>
<evidence type="ECO:0000256" key="3">
    <source>
        <dbReference type="ARBA" id="ARBA00022448"/>
    </source>
</evidence>
<dbReference type="PANTHER" id="PTHR33446:SF2">
    <property type="entry name" value="PROTEIN TONB"/>
    <property type="match status" value="1"/>
</dbReference>
<keyword evidence="4 10" id="KW-1003">Cell membrane</keyword>
<feature type="domain" description="TonB C-terminal" evidence="12">
    <location>
        <begin position="132"/>
        <end position="228"/>
    </location>
</feature>
<feature type="region of interest" description="Disordered" evidence="11">
    <location>
        <begin position="113"/>
        <end position="135"/>
    </location>
</feature>
<dbReference type="PROSITE" id="PS52015">
    <property type="entry name" value="TONB_CTD"/>
    <property type="match status" value="1"/>
</dbReference>
<name>A0A2I7N680_9NEIS</name>
<evidence type="ECO:0000256" key="11">
    <source>
        <dbReference type="SAM" id="MobiDB-lite"/>
    </source>
</evidence>
<dbReference type="InterPro" id="IPR006260">
    <property type="entry name" value="TonB/TolA_C"/>
</dbReference>
<dbReference type="GO" id="GO:0030288">
    <property type="term" value="C:outer membrane-bounded periplasmic space"/>
    <property type="evidence" value="ECO:0007669"/>
    <property type="project" value="InterPro"/>
</dbReference>
<dbReference type="KEGG" id="nba:CUN60_06615"/>
<dbReference type="PRINTS" id="PR01374">
    <property type="entry name" value="TONBPROTEIN"/>
</dbReference>
<dbReference type="SUPFAM" id="SSF74653">
    <property type="entry name" value="TolA/TonB C-terminal domain"/>
    <property type="match status" value="1"/>
</dbReference>
<evidence type="ECO:0000256" key="6">
    <source>
        <dbReference type="ARBA" id="ARBA00022692"/>
    </source>
</evidence>
<organism evidence="13 14">
    <name type="scientific">Aquella oligotrophica</name>
    <dbReference type="NCBI Taxonomy" id="2067065"/>
    <lineage>
        <taxon>Bacteria</taxon>
        <taxon>Pseudomonadati</taxon>
        <taxon>Pseudomonadota</taxon>
        <taxon>Betaproteobacteria</taxon>
        <taxon>Neisseriales</taxon>
        <taxon>Neisseriaceae</taxon>
        <taxon>Aquella</taxon>
    </lineage>
</organism>
<keyword evidence="7 10" id="KW-0653">Protein transport</keyword>
<dbReference type="GO" id="GO:0015031">
    <property type="term" value="P:protein transport"/>
    <property type="evidence" value="ECO:0007669"/>
    <property type="project" value="UniProtKB-UniRule"/>
</dbReference>
<keyword evidence="6 10" id="KW-0812">Transmembrane</keyword>
<dbReference type="InterPro" id="IPR037682">
    <property type="entry name" value="TonB_C"/>
</dbReference>
<comment type="function">
    <text evidence="10">Interacts with outer membrane receptor proteins that carry out high-affinity binding and energy dependent uptake into the periplasmic space of specific substrates. It could act to transduce energy from the cytoplasmic membrane to specific energy-requiring processes in the outer membrane, resulting in the release into the periplasm of ligands bound by these outer membrane proteins.</text>
</comment>
<dbReference type="PANTHER" id="PTHR33446">
    <property type="entry name" value="PROTEIN TONB-RELATED"/>
    <property type="match status" value="1"/>
</dbReference>
<feature type="compositionally biased region" description="Low complexity" evidence="11">
    <location>
        <begin position="119"/>
        <end position="129"/>
    </location>
</feature>
<dbReference type="GO" id="GO:0031992">
    <property type="term" value="F:energy transducer activity"/>
    <property type="evidence" value="ECO:0007669"/>
    <property type="project" value="InterPro"/>
</dbReference>
<dbReference type="Proteomes" id="UP000236655">
    <property type="component" value="Chromosome"/>
</dbReference>
<reference evidence="14" key="1">
    <citation type="submission" date="2017-11" db="EMBL/GenBank/DDBJ databases">
        <authorList>
            <person name="Chan K.G."/>
            <person name="Lee L.S."/>
        </authorList>
    </citation>
    <scope>NUCLEOTIDE SEQUENCE [LARGE SCALE GENOMIC DNA]</scope>
    <source>
        <strain evidence="14">DSM 100970</strain>
    </source>
</reference>
<evidence type="ECO:0000313" key="14">
    <source>
        <dbReference type="Proteomes" id="UP000236655"/>
    </source>
</evidence>
<keyword evidence="14" id="KW-1185">Reference proteome</keyword>
<dbReference type="InterPro" id="IPR003538">
    <property type="entry name" value="TonB"/>
</dbReference>
<dbReference type="GO" id="GO:0015891">
    <property type="term" value="P:siderophore transport"/>
    <property type="evidence" value="ECO:0007669"/>
    <property type="project" value="InterPro"/>
</dbReference>
<sequence length="233" mass="25550">MLKLAINTNGQRLMNNKITFLAIIISLALHGVVYYSWQQKKNSWLLAETTLKTGTSSKGLIEHLNLVSKATETPNKTPNKQVKPVQKQVAIPKKIQKAITTIANKKMAVEQQKPQEIKASSNSSNAEASQQITQKAKVEYAPPPISYPPEAIAQNAKGKVKVKALIDIDGSIKNVEILVSSGYKILDEEAIAWFKKVKFSPALSANEKIASVVTQTISFDLNETNHNNNTNSG</sequence>
<comment type="subcellular location">
    <subcellularLocation>
        <location evidence="1 10">Cell inner membrane</location>
        <topology evidence="1 10">Single-pass membrane protein</topology>
        <orientation evidence="1 10">Periplasmic side</orientation>
    </subcellularLocation>
</comment>
<accession>A0A2I7N680</accession>
<gene>
    <name evidence="13" type="ORF">CUN60_06615</name>
</gene>
<keyword evidence="3 10" id="KW-0813">Transport</keyword>
<dbReference type="GO" id="GO:0098797">
    <property type="term" value="C:plasma membrane protein complex"/>
    <property type="evidence" value="ECO:0007669"/>
    <property type="project" value="TreeGrafter"/>
</dbReference>
<dbReference type="Gene3D" id="3.30.1150.10">
    <property type="match status" value="1"/>
</dbReference>
<dbReference type="Pfam" id="PF03544">
    <property type="entry name" value="TonB_C"/>
    <property type="match status" value="1"/>
</dbReference>
<protein>
    <recommendedName>
        <fullName evidence="10">Protein TonB</fullName>
    </recommendedName>
</protein>